<feature type="non-terminal residue" evidence="2">
    <location>
        <position position="251"/>
    </location>
</feature>
<dbReference type="CDD" id="cd01991">
    <property type="entry name" value="Asn_synthase_B_C"/>
    <property type="match status" value="1"/>
</dbReference>
<dbReference type="EMBL" id="UINC01192167">
    <property type="protein sequence ID" value="SVE07170.1"/>
    <property type="molecule type" value="Genomic_DNA"/>
</dbReference>
<reference evidence="2" key="1">
    <citation type="submission" date="2018-05" db="EMBL/GenBank/DDBJ databases">
        <authorList>
            <person name="Lanie J.A."/>
            <person name="Ng W.-L."/>
            <person name="Kazmierczak K.M."/>
            <person name="Andrzejewski T.M."/>
            <person name="Davidsen T.M."/>
            <person name="Wayne K.J."/>
            <person name="Tettelin H."/>
            <person name="Glass J.I."/>
            <person name="Rusch D."/>
            <person name="Podicherti R."/>
            <person name="Tsui H.-C.T."/>
            <person name="Winkler M.E."/>
        </authorList>
    </citation>
    <scope>NUCLEOTIDE SEQUENCE</scope>
</reference>
<gene>
    <name evidence="2" type="ORF">METZ01_LOCUS460024</name>
</gene>
<evidence type="ECO:0000313" key="2">
    <source>
        <dbReference type="EMBL" id="SVE07170.1"/>
    </source>
</evidence>
<dbReference type="SUPFAM" id="SSF52402">
    <property type="entry name" value="Adenine nucleotide alpha hydrolases-like"/>
    <property type="match status" value="1"/>
</dbReference>
<accession>A0A383AHY4</accession>
<dbReference type="AlphaFoldDB" id="A0A383AHY4"/>
<dbReference type="PANTHER" id="PTHR43284:SF1">
    <property type="entry name" value="ASPARAGINE SYNTHETASE"/>
    <property type="match status" value="1"/>
</dbReference>
<dbReference type="InterPro" id="IPR051786">
    <property type="entry name" value="ASN_synthetase/amidase"/>
</dbReference>
<sequence length="251" mass="29007">LISITAGLNEETTENPRGNSIPTVIDVVKSLIPSMSETKDTVSGLLRKSPWLFSQVRSFYQALSGSNRSDEKWIRIDTARPSSNLRNSDKWGTSFLDRYMYDDFHYGSNARILRNFDRMSMAHGIESRGPYMDWRLACFCFSLPVESKLGNSFTKRILRDSMQGVLPESIRNRRDKRGFSSPMVTWYEKGLRIYVMDTLNSRAFLESSIWDGVAIRDFTEASYQKGNYFNATKSWKYIQAYVLMKSFYKAS</sequence>
<dbReference type="Gene3D" id="3.40.50.620">
    <property type="entry name" value="HUPs"/>
    <property type="match status" value="1"/>
</dbReference>
<dbReference type="GO" id="GO:0006529">
    <property type="term" value="P:asparagine biosynthetic process"/>
    <property type="evidence" value="ECO:0007669"/>
    <property type="project" value="InterPro"/>
</dbReference>
<feature type="non-terminal residue" evidence="2">
    <location>
        <position position="1"/>
    </location>
</feature>
<protein>
    <recommendedName>
        <fullName evidence="1">Asparagine synthetase domain-containing protein</fullName>
    </recommendedName>
</protein>
<name>A0A383AHY4_9ZZZZ</name>
<dbReference type="GO" id="GO:0005829">
    <property type="term" value="C:cytosol"/>
    <property type="evidence" value="ECO:0007669"/>
    <property type="project" value="TreeGrafter"/>
</dbReference>
<feature type="domain" description="Asparagine synthetase" evidence="1">
    <location>
        <begin position="49"/>
        <end position="237"/>
    </location>
</feature>
<proteinExistence type="predicted"/>
<dbReference type="Pfam" id="PF00733">
    <property type="entry name" value="Asn_synthase"/>
    <property type="match status" value="1"/>
</dbReference>
<dbReference type="PANTHER" id="PTHR43284">
    <property type="entry name" value="ASPARAGINE SYNTHETASE (GLUTAMINE-HYDROLYZING)"/>
    <property type="match status" value="1"/>
</dbReference>
<dbReference type="GO" id="GO:0004066">
    <property type="term" value="F:asparagine synthase (glutamine-hydrolyzing) activity"/>
    <property type="evidence" value="ECO:0007669"/>
    <property type="project" value="InterPro"/>
</dbReference>
<organism evidence="2">
    <name type="scientific">marine metagenome</name>
    <dbReference type="NCBI Taxonomy" id="408172"/>
    <lineage>
        <taxon>unclassified sequences</taxon>
        <taxon>metagenomes</taxon>
        <taxon>ecological metagenomes</taxon>
    </lineage>
</organism>
<dbReference type="InterPro" id="IPR014729">
    <property type="entry name" value="Rossmann-like_a/b/a_fold"/>
</dbReference>
<evidence type="ECO:0000259" key="1">
    <source>
        <dbReference type="Pfam" id="PF00733"/>
    </source>
</evidence>
<dbReference type="InterPro" id="IPR001962">
    <property type="entry name" value="Asn_synthase"/>
</dbReference>